<name>A0AAV7Y4Z0_9EUKA</name>
<feature type="compositionally biased region" description="Polar residues" evidence="2">
    <location>
        <begin position="215"/>
        <end position="238"/>
    </location>
</feature>
<gene>
    <name evidence="3" type="ORF">M0812_30144</name>
</gene>
<accession>A0AAV7Y4Z0</accession>
<evidence type="ECO:0000313" key="3">
    <source>
        <dbReference type="EMBL" id="KAJ3423611.1"/>
    </source>
</evidence>
<feature type="compositionally biased region" description="Basic residues" evidence="2">
    <location>
        <begin position="244"/>
        <end position="258"/>
    </location>
</feature>
<feature type="compositionally biased region" description="Basic and acidic residues" evidence="2">
    <location>
        <begin position="106"/>
        <end position="118"/>
    </location>
</feature>
<feature type="region of interest" description="Disordered" evidence="2">
    <location>
        <begin position="195"/>
        <end position="332"/>
    </location>
</feature>
<keyword evidence="1" id="KW-0175">Coiled coil</keyword>
<comment type="caution">
    <text evidence="3">The sequence shown here is derived from an EMBL/GenBank/DDBJ whole genome shotgun (WGS) entry which is preliminary data.</text>
</comment>
<evidence type="ECO:0000256" key="1">
    <source>
        <dbReference type="SAM" id="Coils"/>
    </source>
</evidence>
<reference evidence="3" key="1">
    <citation type="submission" date="2022-08" db="EMBL/GenBank/DDBJ databases">
        <title>Novel sulphate-reducing endosymbionts in the free-living metamonad Anaeramoeba.</title>
        <authorList>
            <person name="Jerlstrom-Hultqvist J."/>
            <person name="Cepicka I."/>
            <person name="Gallot-Lavallee L."/>
            <person name="Salas-Leiva D."/>
            <person name="Curtis B.A."/>
            <person name="Zahonova K."/>
            <person name="Pipaliya S."/>
            <person name="Dacks J."/>
            <person name="Roger A.J."/>
        </authorList>
    </citation>
    <scope>NUCLEOTIDE SEQUENCE</scope>
    <source>
        <strain evidence="3">Busselton2</strain>
    </source>
</reference>
<feature type="region of interest" description="Disordered" evidence="2">
    <location>
        <begin position="106"/>
        <end position="125"/>
    </location>
</feature>
<evidence type="ECO:0000256" key="2">
    <source>
        <dbReference type="SAM" id="MobiDB-lite"/>
    </source>
</evidence>
<protein>
    <submittedName>
        <fullName evidence="3">Ap-3 complex subunit delta-1</fullName>
    </submittedName>
</protein>
<proteinExistence type="predicted"/>
<sequence>MNRTLRSDLLRTKRLLKDFKNELSALESQELQREYMKKINKIQKKIKMLSQQIGAKSSSLAYVHIYSDEDETKEKDEEENEMAQMIKGLQQKIDLLTDKLERIQKKLDKTNDNNKQESYENEQSNLRKKLLKKNRRLIQLKKKKQKMKKKKKQQDSELKKELKITDQNNLIVKIKNQQKQINKLNQDLQILKDQLSHQSNKKKKKDKNKIRIGKSDQSTNSEQVFNVDASSDSNNESPIQEREKKKRKKKIVYKRKTRNPNDLSDEDNKYDFSSTSESEYVLYGSELEPMKIGTSSTEEEDNSSTEMGTGSKNKKKRKKKKSQEQETGELNVSWEKSGKETIPVLFQNFEEKGFELVEYDPNSEYLKKNYAERLFKKFIKDDLNFTNLEIFFLLNTYDQWKDVRLKEIKMGREIWKIIDYVRHYFKKAYKESDLWLRISEFLRPINVDNTGNLIYRPGKFWFDKKRAIISIDAVGKVFEIDWKKNIHIFVNKNNPQHFLLINHDHSEHIFIETEDIYQRRVFLFLLLQYSLTKGKNILIGNNPRCEEAEIDKINYNVKPPLRNVHSGDKKHLITMDTINEGTIDGSKKATDIIQEGWERGKMVFLCHTIINRIVPFYPSYFTVGKKSLSINLYQNKKVTMKYSKEVVVESKKENDSLFFVTDITKPNKPKIIRISANSAPEREIILSAIQYFITKYDEKGKNKKRRRRNTK</sequence>
<dbReference type="EMBL" id="JANTQA010000076">
    <property type="protein sequence ID" value="KAJ3423611.1"/>
    <property type="molecule type" value="Genomic_DNA"/>
</dbReference>
<evidence type="ECO:0000313" key="4">
    <source>
        <dbReference type="Proteomes" id="UP001146793"/>
    </source>
</evidence>
<organism evidence="3 4">
    <name type="scientific">Anaeramoeba flamelloides</name>
    <dbReference type="NCBI Taxonomy" id="1746091"/>
    <lineage>
        <taxon>Eukaryota</taxon>
        <taxon>Metamonada</taxon>
        <taxon>Anaeramoebidae</taxon>
        <taxon>Anaeramoeba</taxon>
    </lineage>
</organism>
<feature type="compositionally biased region" description="Basic residues" evidence="2">
    <location>
        <begin position="312"/>
        <end position="321"/>
    </location>
</feature>
<dbReference type="AlphaFoldDB" id="A0AAV7Y4Z0"/>
<dbReference type="Proteomes" id="UP001146793">
    <property type="component" value="Unassembled WGS sequence"/>
</dbReference>
<feature type="compositionally biased region" description="Basic residues" evidence="2">
    <location>
        <begin position="199"/>
        <end position="212"/>
    </location>
</feature>
<feature type="coiled-coil region" evidence="1">
    <location>
        <begin position="9"/>
        <end position="52"/>
    </location>
</feature>